<accession>A0AAD5RZQ7</accession>
<evidence type="ECO:0000256" key="1">
    <source>
        <dbReference type="SAM" id="MobiDB-lite"/>
    </source>
</evidence>
<dbReference type="PANTHER" id="PTHR13179">
    <property type="entry name" value="DEP DOMAIN CONTAINING PROTEIN 5"/>
    <property type="match status" value="1"/>
</dbReference>
<keyword evidence="4" id="KW-1185">Reference proteome</keyword>
<dbReference type="GO" id="GO:0010508">
    <property type="term" value="P:positive regulation of autophagy"/>
    <property type="evidence" value="ECO:0007669"/>
    <property type="project" value="TreeGrafter"/>
</dbReference>
<dbReference type="EMBL" id="JADGJD010002831">
    <property type="protein sequence ID" value="KAJ3028035.1"/>
    <property type="molecule type" value="Genomic_DNA"/>
</dbReference>
<dbReference type="GO" id="GO:0005096">
    <property type="term" value="F:GTPase activator activity"/>
    <property type="evidence" value="ECO:0007669"/>
    <property type="project" value="InterPro"/>
</dbReference>
<comment type="caution">
    <text evidence="3">The sequence shown here is derived from an EMBL/GenBank/DDBJ whole genome shotgun (WGS) entry which is preliminary data.</text>
</comment>
<dbReference type="GO" id="GO:1990130">
    <property type="term" value="C:GATOR1 complex"/>
    <property type="evidence" value="ECO:0007669"/>
    <property type="project" value="TreeGrafter"/>
</dbReference>
<name>A0AAD5RZQ7_9FUNG</name>
<feature type="compositionally biased region" description="Polar residues" evidence="1">
    <location>
        <begin position="1"/>
        <end position="18"/>
    </location>
</feature>
<gene>
    <name evidence="3" type="primary">IML1</name>
    <name evidence="3" type="ORF">HK097_006047</name>
</gene>
<feature type="domain" description="Vacuolar membrane-associated protein Iml1 N-terminal" evidence="2">
    <location>
        <begin position="38"/>
        <end position="136"/>
    </location>
</feature>
<protein>
    <submittedName>
        <fullName evidence="3">Vacuolar membrane-associated protein iml1</fullName>
    </submittedName>
</protein>
<evidence type="ECO:0000313" key="3">
    <source>
        <dbReference type="EMBL" id="KAJ3028035.1"/>
    </source>
</evidence>
<reference evidence="3" key="1">
    <citation type="submission" date="2020-05" db="EMBL/GenBank/DDBJ databases">
        <title>Phylogenomic resolution of chytrid fungi.</title>
        <authorList>
            <person name="Stajich J.E."/>
            <person name="Amses K."/>
            <person name="Simmons R."/>
            <person name="Seto K."/>
            <person name="Myers J."/>
            <person name="Bonds A."/>
            <person name="Quandt C.A."/>
            <person name="Barry K."/>
            <person name="Liu P."/>
            <person name="Grigoriev I."/>
            <person name="Longcore J.E."/>
            <person name="James T.Y."/>
        </authorList>
    </citation>
    <scope>NUCLEOTIDE SEQUENCE</scope>
    <source>
        <strain evidence="3">JEL0318</strain>
    </source>
</reference>
<evidence type="ECO:0000259" key="2">
    <source>
        <dbReference type="Pfam" id="PF12257"/>
    </source>
</evidence>
<dbReference type="Proteomes" id="UP001212841">
    <property type="component" value="Unassembled WGS sequence"/>
</dbReference>
<sequence length="235" mass="25482">MTFQSTVLQQPHPNSSFFTPAGENTDPSDPIQLPSITSDHIPLKSSTILSGAFPPASSSNILEATNLALNLFDKHYIDRDLMRTGLTIVIVTAGSGIVDAPKDVWRCTEKRVVESGVSVDWVCLGRRGLNVGPLVRVLGGGASSRDEANPDGRKEGTKGVWRVPHWVECSFWDRAAANGGDGGFRSDGGGRSSKFVLRCKMYEVQMMGLMEQIGKEIDVPYLAVTDKEQEDAGEE</sequence>
<dbReference type="GO" id="GO:1904262">
    <property type="term" value="P:negative regulation of TORC1 signaling"/>
    <property type="evidence" value="ECO:0007669"/>
    <property type="project" value="TreeGrafter"/>
</dbReference>
<dbReference type="Pfam" id="PF12257">
    <property type="entry name" value="IML1"/>
    <property type="match status" value="1"/>
</dbReference>
<evidence type="ECO:0000313" key="4">
    <source>
        <dbReference type="Proteomes" id="UP001212841"/>
    </source>
</evidence>
<dbReference type="AlphaFoldDB" id="A0AAD5RZQ7"/>
<dbReference type="InterPro" id="IPR027244">
    <property type="entry name" value="IML1"/>
</dbReference>
<organism evidence="3 4">
    <name type="scientific">Rhizophlyctis rosea</name>
    <dbReference type="NCBI Taxonomy" id="64517"/>
    <lineage>
        <taxon>Eukaryota</taxon>
        <taxon>Fungi</taxon>
        <taxon>Fungi incertae sedis</taxon>
        <taxon>Chytridiomycota</taxon>
        <taxon>Chytridiomycota incertae sedis</taxon>
        <taxon>Chytridiomycetes</taxon>
        <taxon>Rhizophlyctidales</taxon>
        <taxon>Rhizophlyctidaceae</taxon>
        <taxon>Rhizophlyctis</taxon>
    </lineage>
</organism>
<feature type="region of interest" description="Disordered" evidence="1">
    <location>
        <begin position="1"/>
        <end position="29"/>
    </location>
</feature>
<proteinExistence type="predicted"/>
<dbReference type="PANTHER" id="PTHR13179:SF8">
    <property type="entry name" value="GATOR COMPLEX PROTEIN DEPDC5"/>
    <property type="match status" value="1"/>
</dbReference>
<feature type="non-terminal residue" evidence="3">
    <location>
        <position position="235"/>
    </location>
</feature>
<dbReference type="InterPro" id="IPR048255">
    <property type="entry name" value="IML1_N"/>
</dbReference>